<comment type="caution">
    <text evidence="1">The sequence shown here is derived from an EMBL/GenBank/DDBJ whole genome shotgun (WGS) entry which is preliminary data.</text>
</comment>
<accession>A0A2N5GPY6</accession>
<dbReference type="RefSeq" id="WP_101576139.1">
    <property type="nucleotide sequence ID" value="NZ_PGVA01000010.1"/>
</dbReference>
<evidence type="ECO:0000313" key="4">
    <source>
        <dbReference type="Proteomes" id="UP000235114"/>
    </source>
</evidence>
<evidence type="ECO:0000313" key="1">
    <source>
        <dbReference type="EMBL" id="PLR84904.1"/>
    </source>
</evidence>
<proteinExistence type="predicted"/>
<protein>
    <submittedName>
        <fullName evidence="1">Uncharacterized protein</fullName>
    </submittedName>
</protein>
<organism evidence="1 3">
    <name type="scientific">Bacillus canaveralius</name>
    <dbReference type="NCBI Taxonomy" id="1403243"/>
    <lineage>
        <taxon>Bacteria</taxon>
        <taxon>Bacillati</taxon>
        <taxon>Bacillota</taxon>
        <taxon>Bacilli</taxon>
        <taxon>Bacillales</taxon>
        <taxon>Bacillaceae</taxon>
        <taxon>Bacillus</taxon>
    </lineage>
</organism>
<dbReference type="EMBL" id="PGVA01000010">
    <property type="protein sequence ID" value="PLR84904.1"/>
    <property type="molecule type" value="Genomic_DNA"/>
</dbReference>
<reference evidence="1 3" key="1">
    <citation type="submission" date="2017-11" db="EMBL/GenBank/DDBJ databases">
        <title>Comparitive Functional Genomics of Dry Heat Resistant strains isolated from the Viking Spacecraft.</title>
        <authorList>
            <person name="Seuylemezian A."/>
            <person name="Cooper K."/>
            <person name="Vaishampayan P."/>
        </authorList>
    </citation>
    <scope>NUCLEOTIDE SEQUENCE [LARGE SCALE GENOMIC DNA]</scope>
    <source>
        <strain evidence="1 3">M4.6</strain>
    </source>
</reference>
<reference evidence="2 4" key="2">
    <citation type="submission" date="2017-12" db="EMBL/GenBank/DDBJ databases">
        <title>Comparative Functional Genomics of Dry Heat Resistant strains isolated from the Viking Spacecraft.</title>
        <authorList>
            <person name="Seuylemezian A."/>
            <person name="Cooper K."/>
            <person name="Vaishampayan P."/>
        </authorList>
    </citation>
    <scope>NUCLEOTIDE SEQUENCE [LARGE SCALE GENOMIC DNA]</scope>
    <source>
        <strain evidence="2 4">ATCC 29669</strain>
    </source>
</reference>
<keyword evidence="4" id="KW-1185">Reference proteome</keyword>
<gene>
    <name evidence="1" type="ORF">CU635_05280</name>
    <name evidence="2" type="ORF">CVD25_13525</name>
</gene>
<dbReference type="OrthoDB" id="9980097at2"/>
<name>A0A2N5GPY6_9BACI</name>
<dbReference type="Proteomes" id="UP000234951">
    <property type="component" value="Unassembled WGS sequence"/>
</dbReference>
<evidence type="ECO:0000313" key="3">
    <source>
        <dbReference type="Proteomes" id="UP000234951"/>
    </source>
</evidence>
<dbReference type="EMBL" id="PGVD01000036">
    <property type="protein sequence ID" value="PLR95806.1"/>
    <property type="molecule type" value="Genomic_DNA"/>
</dbReference>
<sequence>MFLKVSENGDSILIKLPEALFLEGKCTNWKNGKGLFLWMADDGEPYIFNFEEGGHFRCYEFNKGNRGQTGKITEDLIA</sequence>
<dbReference type="Proteomes" id="UP000235114">
    <property type="component" value="Unassembled WGS sequence"/>
</dbReference>
<dbReference type="AlphaFoldDB" id="A0A2N5GPY6"/>
<evidence type="ECO:0000313" key="2">
    <source>
        <dbReference type="EMBL" id="PLR95806.1"/>
    </source>
</evidence>